<dbReference type="AlphaFoldDB" id="A0A2W1GTF0"/>
<proteinExistence type="predicted"/>
<gene>
    <name evidence="2" type="ORF">Ptr86124_006629</name>
</gene>
<dbReference type="OrthoDB" id="5350396at2759"/>
<feature type="region of interest" description="Disordered" evidence="1">
    <location>
        <begin position="1"/>
        <end position="103"/>
    </location>
</feature>
<evidence type="ECO:0000313" key="3">
    <source>
        <dbReference type="Proteomes" id="UP000249757"/>
    </source>
</evidence>
<evidence type="ECO:0000313" key="2">
    <source>
        <dbReference type="EMBL" id="KAI1513999.1"/>
    </source>
</evidence>
<organism evidence="2 3">
    <name type="scientific">Pyrenophora tritici-repentis</name>
    <dbReference type="NCBI Taxonomy" id="45151"/>
    <lineage>
        <taxon>Eukaryota</taxon>
        <taxon>Fungi</taxon>
        <taxon>Dikarya</taxon>
        <taxon>Ascomycota</taxon>
        <taxon>Pezizomycotina</taxon>
        <taxon>Dothideomycetes</taxon>
        <taxon>Pleosporomycetidae</taxon>
        <taxon>Pleosporales</taxon>
        <taxon>Pleosporineae</taxon>
        <taxon>Pleosporaceae</taxon>
        <taxon>Pyrenophora</taxon>
    </lineage>
</organism>
<feature type="compositionally biased region" description="Low complexity" evidence="1">
    <location>
        <begin position="22"/>
        <end position="35"/>
    </location>
</feature>
<dbReference type="OMA" id="TLLRMSM"/>
<comment type="caution">
    <text evidence="2">The sequence shown here is derived from an EMBL/GenBank/DDBJ whole genome shotgun (WGS) entry which is preliminary data.</text>
</comment>
<evidence type="ECO:0000256" key="1">
    <source>
        <dbReference type="SAM" id="MobiDB-lite"/>
    </source>
</evidence>
<feature type="region of interest" description="Disordered" evidence="1">
    <location>
        <begin position="193"/>
        <end position="222"/>
    </location>
</feature>
<feature type="compositionally biased region" description="Polar residues" evidence="1">
    <location>
        <begin position="54"/>
        <end position="103"/>
    </location>
</feature>
<accession>A0A2W1GTF0</accession>
<keyword evidence="3" id="KW-1185">Reference proteome</keyword>
<dbReference type="EMBL" id="NRDI02000008">
    <property type="protein sequence ID" value="KAI1513999.1"/>
    <property type="molecule type" value="Genomic_DNA"/>
</dbReference>
<reference evidence="3" key="1">
    <citation type="journal article" date="2022" name="Microb. Genom.">
        <title>A global pangenome for the wheat fungal pathogen Pyrenophora tritici-repentis and prediction of effector protein structural homology.</title>
        <authorList>
            <person name="Moolhuijzen P.M."/>
            <person name="See P.T."/>
            <person name="Shi G."/>
            <person name="Powell H.R."/>
            <person name="Cockram J."/>
            <person name="Jorgensen L.N."/>
            <person name="Benslimane H."/>
            <person name="Strelkov S.E."/>
            <person name="Turner J."/>
            <person name="Liu Z."/>
            <person name="Moffat C.S."/>
        </authorList>
    </citation>
    <scope>NUCLEOTIDE SEQUENCE [LARGE SCALE GENOMIC DNA]</scope>
</reference>
<feature type="region of interest" description="Disordered" evidence="1">
    <location>
        <begin position="126"/>
        <end position="168"/>
    </location>
</feature>
<protein>
    <submittedName>
        <fullName evidence="2">Uncharacterized protein</fullName>
    </submittedName>
</protein>
<dbReference type="Proteomes" id="UP000249757">
    <property type="component" value="Unassembled WGS sequence"/>
</dbReference>
<name>A0A2W1GTF0_9PLEO</name>
<sequence length="691" mass="76502">MKDQKQKKAQRNSIRDFFAPLSKDTTPRATTSTSTVPQKKAYNAPTPSLDPTALKSSEVTQPATSNASNTPNPSFNSNAPSTVTDALPFNPSQTSAHSATSRRIISHGQQVVLNSDSDDDSLLDVDFGLGAKPTPKPTTTVITTRSKRRSEDEDEQLRKPEKKSKVDKHKFETFIQTVQQKLETEQRIKERKAALEEADEEPVNNTTTITEHALGQVVQDEDDPDKAHRLFLAMQRTNAMQMQSIFHFFGDPSDSIPVLSKFPTRSLPGQRWARSLKDPSTRDQAFITGFVDQVFRIQRLPEELASWMIDQFCSNHNESLNARYLDILESHHEHLETLLGPERLYVLFKAIGANMHQLDHETELAPTSLPKSEHSLPLPPTLKSLARLLEGAAPWLRTKARGHALFMLCHVCLDDRVVADSEVLCAIQDAIEALVCHFADNYRLNSAVGSPLLQDVQSLISSQLSDIIPQLLAKVTHPTLQRNLICAFPARSPLTAYLQRHLALAFLVHPVSVDVPLADPKVSDILLDHLDKSPDFRVNRDVDYSLLAAQFTLLDIAIGPGLSTVPYQPLLSPTPSQAGSSPTRALLPATSEVKNFNNQVDTLARRIKLLGNSIIEIGAGDLSILETKDCIERLVARLEHSVRIGGKKVHNVFGTDEDNTQSKLNKFFKKALKPTTPTPLQSIFDEGEGGA</sequence>